<dbReference type="EMBL" id="JAUKUD010000003">
    <property type="protein sequence ID" value="KAK0750555.1"/>
    <property type="molecule type" value="Genomic_DNA"/>
</dbReference>
<name>A0AA40K9A1_9PEZI</name>
<evidence type="ECO:0000313" key="2">
    <source>
        <dbReference type="EMBL" id="KAK0750555.1"/>
    </source>
</evidence>
<feature type="compositionally biased region" description="Low complexity" evidence="1">
    <location>
        <begin position="10"/>
        <end position="23"/>
    </location>
</feature>
<organism evidence="2 3">
    <name type="scientific">Schizothecium vesticola</name>
    <dbReference type="NCBI Taxonomy" id="314040"/>
    <lineage>
        <taxon>Eukaryota</taxon>
        <taxon>Fungi</taxon>
        <taxon>Dikarya</taxon>
        <taxon>Ascomycota</taxon>
        <taxon>Pezizomycotina</taxon>
        <taxon>Sordariomycetes</taxon>
        <taxon>Sordariomycetidae</taxon>
        <taxon>Sordariales</taxon>
        <taxon>Schizotheciaceae</taxon>
        <taxon>Schizothecium</taxon>
    </lineage>
</organism>
<gene>
    <name evidence="2" type="ORF">B0T18DRAFT_446139</name>
</gene>
<feature type="region of interest" description="Disordered" evidence="1">
    <location>
        <begin position="1"/>
        <end position="43"/>
    </location>
</feature>
<feature type="region of interest" description="Disordered" evidence="1">
    <location>
        <begin position="105"/>
        <end position="203"/>
    </location>
</feature>
<reference evidence="2" key="1">
    <citation type="submission" date="2023-06" db="EMBL/GenBank/DDBJ databases">
        <title>Genome-scale phylogeny and comparative genomics of the fungal order Sordariales.</title>
        <authorList>
            <consortium name="Lawrence Berkeley National Laboratory"/>
            <person name="Hensen N."/>
            <person name="Bonometti L."/>
            <person name="Westerberg I."/>
            <person name="Brannstrom I.O."/>
            <person name="Guillou S."/>
            <person name="Cros-Aarteil S."/>
            <person name="Calhoun S."/>
            <person name="Haridas S."/>
            <person name="Kuo A."/>
            <person name="Mondo S."/>
            <person name="Pangilinan J."/>
            <person name="Riley R."/>
            <person name="LaButti K."/>
            <person name="Andreopoulos B."/>
            <person name="Lipzen A."/>
            <person name="Chen C."/>
            <person name="Yanf M."/>
            <person name="Daum C."/>
            <person name="Ng V."/>
            <person name="Clum A."/>
            <person name="Steindorff A."/>
            <person name="Ohm R."/>
            <person name="Martin F."/>
            <person name="Silar P."/>
            <person name="Natvig D."/>
            <person name="Lalanne C."/>
            <person name="Gautier V."/>
            <person name="Ament-velasquez S.L."/>
            <person name="Kruys A."/>
            <person name="Hutchinson M.I."/>
            <person name="Powell A.J."/>
            <person name="Barry K."/>
            <person name="Miller A.N."/>
            <person name="Grigoriev I.V."/>
            <person name="Debuchy R."/>
            <person name="Gladieux P."/>
            <person name="Thoren M.H."/>
            <person name="Johannesson H."/>
        </authorList>
    </citation>
    <scope>NUCLEOTIDE SEQUENCE</scope>
    <source>
        <strain evidence="2">SMH3187-1</strain>
    </source>
</reference>
<accession>A0AA40K9A1</accession>
<keyword evidence="3" id="KW-1185">Reference proteome</keyword>
<feature type="compositionally biased region" description="Basic and acidic residues" evidence="1">
    <location>
        <begin position="130"/>
        <end position="141"/>
    </location>
</feature>
<sequence length="203" mass="21461">MDFHRPTTTTAPSSDFDFAFAFDDTPDPETTHLLPPPTPKRHTVRVQGQLVLVKSVSVNNLAPAPPSPGLGAGERPVSVVPGPGLGQGSGRTGVYETALGGARGRRMSFTGTFGKGEGQGQRGMADETDEERRARKGRDGQLRGYGIGGRGNIRRATEVAPFGGKRSGGRASAPTTPMEGTFPKKGWNLREKLGLGVPQARRD</sequence>
<dbReference type="AlphaFoldDB" id="A0AA40K9A1"/>
<dbReference type="Proteomes" id="UP001172155">
    <property type="component" value="Unassembled WGS sequence"/>
</dbReference>
<evidence type="ECO:0000256" key="1">
    <source>
        <dbReference type="SAM" id="MobiDB-lite"/>
    </source>
</evidence>
<evidence type="ECO:0000313" key="3">
    <source>
        <dbReference type="Proteomes" id="UP001172155"/>
    </source>
</evidence>
<proteinExistence type="predicted"/>
<protein>
    <submittedName>
        <fullName evidence="2">Uncharacterized protein</fullName>
    </submittedName>
</protein>
<comment type="caution">
    <text evidence="2">The sequence shown here is derived from an EMBL/GenBank/DDBJ whole genome shotgun (WGS) entry which is preliminary data.</text>
</comment>